<dbReference type="Proteomes" id="UP000677305">
    <property type="component" value="Chromosome"/>
</dbReference>
<evidence type="ECO:0000313" key="2">
    <source>
        <dbReference type="Proteomes" id="UP000677305"/>
    </source>
</evidence>
<gene>
    <name evidence="1" type="ORF">HYG85_15265</name>
</gene>
<organism evidence="1 2">
    <name type="scientific">Vallitalea guaymasensis</name>
    <dbReference type="NCBI Taxonomy" id="1185412"/>
    <lineage>
        <taxon>Bacteria</taxon>
        <taxon>Bacillati</taxon>
        <taxon>Bacillota</taxon>
        <taxon>Clostridia</taxon>
        <taxon>Lachnospirales</taxon>
        <taxon>Vallitaleaceae</taxon>
        <taxon>Vallitalea</taxon>
    </lineage>
</organism>
<reference evidence="1 2" key="1">
    <citation type="submission" date="2020-07" db="EMBL/GenBank/DDBJ databases">
        <title>Vallitalea guaymasensis genome.</title>
        <authorList>
            <person name="Postec A."/>
        </authorList>
    </citation>
    <scope>NUCLEOTIDE SEQUENCE [LARGE SCALE GENOMIC DNA]</scope>
    <source>
        <strain evidence="1 2">Ra1766G1</strain>
    </source>
</reference>
<accession>A0A8J8SCZ7</accession>
<keyword evidence="2" id="KW-1185">Reference proteome</keyword>
<proteinExistence type="predicted"/>
<dbReference type="OrthoDB" id="9797806at2"/>
<dbReference type="KEGG" id="vgu:HYG85_15265"/>
<name>A0A8J8SCZ7_9FIRM</name>
<dbReference type="RefSeq" id="WP_113673713.1">
    <property type="nucleotide sequence ID" value="NZ_CAJXUH010000021.1"/>
</dbReference>
<dbReference type="AlphaFoldDB" id="A0A8J8SCZ7"/>
<dbReference type="EMBL" id="CP058561">
    <property type="protein sequence ID" value="QUH30204.1"/>
    <property type="molecule type" value="Genomic_DNA"/>
</dbReference>
<protein>
    <submittedName>
        <fullName evidence="1">Uncharacterized protein</fullName>
    </submittedName>
</protein>
<sequence length="80" mass="9680">MEKFEKKIIKNNVLSEVYCNKCGKLIYSEDSKEKSDYINITKEWGYFSNKDMETHSFDICEECYDKLIKTFKFQPTRTKR</sequence>
<evidence type="ECO:0000313" key="1">
    <source>
        <dbReference type="EMBL" id="QUH30204.1"/>
    </source>
</evidence>